<proteinExistence type="predicted"/>
<gene>
    <name evidence="3" type="ORF">VRU49_01745</name>
</gene>
<comment type="caution">
    <text evidence="3">The sequence shown here is derived from an EMBL/GenBank/DDBJ whole genome shotgun (WGS) entry which is preliminary data.</text>
</comment>
<name>A0ABU7GYU2_9SPHI</name>
<dbReference type="Gene3D" id="2.160.20.120">
    <property type="match status" value="1"/>
</dbReference>
<evidence type="ECO:0000256" key="1">
    <source>
        <dbReference type="SAM" id="SignalP"/>
    </source>
</evidence>
<accession>A0ABU7GYU2</accession>
<evidence type="ECO:0000313" key="3">
    <source>
        <dbReference type="EMBL" id="MEE1884130.1"/>
    </source>
</evidence>
<keyword evidence="4" id="KW-1185">Reference proteome</keyword>
<organism evidence="3 4">
    <name type="scientific">Pedobacter flavus</name>
    <dbReference type="NCBI Taxonomy" id="3113906"/>
    <lineage>
        <taxon>Bacteria</taxon>
        <taxon>Pseudomonadati</taxon>
        <taxon>Bacteroidota</taxon>
        <taxon>Sphingobacteriia</taxon>
        <taxon>Sphingobacteriales</taxon>
        <taxon>Sphingobacteriaceae</taxon>
        <taxon>Pedobacter</taxon>
    </lineage>
</organism>
<dbReference type="PANTHER" id="PTHR39200:SF1">
    <property type="entry name" value="AUTO-TRANSPORTER ADHESIN HEAD GIN DOMAIN-CONTAINING PROTEIN-RELATED"/>
    <property type="match status" value="1"/>
</dbReference>
<evidence type="ECO:0000259" key="2">
    <source>
        <dbReference type="Pfam" id="PF10988"/>
    </source>
</evidence>
<dbReference type="RefSeq" id="WP_330145048.1">
    <property type="nucleotide sequence ID" value="NZ_JAZDQU010000001.1"/>
</dbReference>
<dbReference type="InterPro" id="IPR021255">
    <property type="entry name" value="DUF2807"/>
</dbReference>
<dbReference type="Pfam" id="PF10988">
    <property type="entry name" value="DUF2807"/>
    <property type="match status" value="1"/>
</dbReference>
<feature type="domain" description="Putative auto-transporter adhesin head GIN" evidence="2">
    <location>
        <begin position="39"/>
        <end position="224"/>
    </location>
</feature>
<feature type="signal peptide" evidence="1">
    <location>
        <begin position="1"/>
        <end position="20"/>
    </location>
</feature>
<dbReference type="EMBL" id="JAZDQU010000001">
    <property type="protein sequence ID" value="MEE1884130.1"/>
    <property type="molecule type" value="Genomic_DNA"/>
</dbReference>
<reference evidence="3 4" key="1">
    <citation type="submission" date="2024-01" db="EMBL/GenBank/DDBJ databases">
        <title>Pedobacter sp. nov., isolated from oil-contaminated soil.</title>
        <authorList>
            <person name="Le N.T.T."/>
        </authorList>
    </citation>
    <scope>NUCLEOTIDE SEQUENCE [LARGE SCALE GENOMIC DNA]</scope>
    <source>
        <strain evidence="3 4">VNH31</strain>
    </source>
</reference>
<dbReference type="PANTHER" id="PTHR39200">
    <property type="entry name" value="HYPOTHETICAL EXPORTED PROTEIN"/>
    <property type="match status" value="1"/>
</dbReference>
<dbReference type="Proteomes" id="UP001337681">
    <property type="component" value="Unassembled WGS sequence"/>
</dbReference>
<sequence>MKKLLIYTLFIAFIAQTSRAGDIVEIKYSAITEERNIKDFKSIAVSGNFNVFVKIGNVEKIKIEGDPTAISNLKTVVENQSLIIKPKDQKFWNKNFNGTRLNIYVTAKSINTIVLNGSGLIRVDDNINTQNFTTSLNGSGNIELKGSFKHFSGAINGSGKIKCSGNVDSANFSISGSGVFLGSDFSTESSSASISGSGNINVKVNKSLKSVINGSGKIYYAGSPKITSVNSGSGKVIQKN</sequence>
<feature type="chain" id="PRO_5046906042" evidence="1">
    <location>
        <begin position="21"/>
        <end position="240"/>
    </location>
</feature>
<evidence type="ECO:0000313" key="4">
    <source>
        <dbReference type="Proteomes" id="UP001337681"/>
    </source>
</evidence>
<protein>
    <submittedName>
        <fullName evidence="3">Head GIN domain-containing protein</fullName>
    </submittedName>
</protein>
<keyword evidence="1" id="KW-0732">Signal</keyword>